<evidence type="ECO:0000313" key="1">
    <source>
        <dbReference type="EMBL" id="MCF3940471.1"/>
    </source>
</evidence>
<comment type="caution">
    <text evidence="1">The sequence shown here is derived from an EMBL/GenBank/DDBJ whole genome shotgun (WGS) entry which is preliminary data.</text>
</comment>
<protein>
    <submittedName>
        <fullName evidence="1">Uncharacterized protein</fullName>
    </submittedName>
</protein>
<name>A0ABS9DRB8_9ACTN</name>
<dbReference type="RefSeq" id="WP_235725218.1">
    <property type="nucleotide sequence ID" value="NZ_JAKGCU010000022.1"/>
</dbReference>
<proteinExistence type="predicted"/>
<gene>
    <name evidence="1" type="ORF">L1892_19045</name>
</gene>
<sequence length="62" mass="6544">MCFYCVYFGIPQRLQFGDQNLLNEVTPVGEVGTAIGMYRTVSFVGATLVVAVLQLTAGGAVG</sequence>
<keyword evidence="2" id="KW-1185">Reference proteome</keyword>
<reference evidence="1" key="1">
    <citation type="submission" date="2022-01" db="EMBL/GenBank/DDBJ databases">
        <title>Gordonia xiamenensis sp. nov., isolated from surface seawater in Xiamen.</title>
        <authorList>
            <person name="He Y.F."/>
        </authorList>
    </citation>
    <scope>NUCLEOTIDE SEQUENCE</scope>
    <source>
        <strain evidence="1">GW1C4-4</strain>
    </source>
</reference>
<organism evidence="1 2">
    <name type="scientific">Gordonia tangerina</name>
    <dbReference type="NCBI Taxonomy" id="2911060"/>
    <lineage>
        <taxon>Bacteria</taxon>
        <taxon>Bacillati</taxon>
        <taxon>Actinomycetota</taxon>
        <taxon>Actinomycetes</taxon>
        <taxon>Mycobacteriales</taxon>
        <taxon>Gordoniaceae</taxon>
        <taxon>Gordonia</taxon>
    </lineage>
</organism>
<dbReference type="EMBL" id="JAKGCU010000022">
    <property type="protein sequence ID" value="MCF3940471.1"/>
    <property type="molecule type" value="Genomic_DNA"/>
</dbReference>
<dbReference type="Proteomes" id="UP001108089">
    <property type="component" value="Unassembled WGS sequence"/>
</dbReference>
<evidence type="ECO:0000313" key="2">
    <source>
        <dbReference type="Proteomes" id="UP001108089"/>
    </source>
</evidence>
<accession>A0ABS9DRB8</accession>